<dbReference type="GO" id="GO:0031211">
    <property type="term" value="C:endoplasmic reticulum palmitoyltransferase complex"/>
    <property type="evidence" value="ECO:0007669"/>
    <property type="project" value="TreeGrafter"/>
</dbReference>
<evidence type="ECO:0000313" key="8">
    <source>
        <dbReference type="EMBL" id="KFH62994.1"/>
    </source>
</evidence>
<dbReference type="EMBL" id="KN042429">
    <property type="protein sequence ID" value="KFH62994.1"/>
    <property type="molecule type" value="Genomic_DNA"/>
</dbReference>
<evidence type="ECO:0000256" key="3">
    <source>
        <dbReference type="ARBA" id="ARBA00011396"/>
    </source>
</evidence>
<evidence type="ECO:0000256" key="5">
    <source>
        <dbReference type="ARBA" id="ARBA00022824"/>
    </source>
</evidence>
<evidence type="ECO:0000259" key="7">
    <source>
        <dbReference type="Pfam" id="PF10256"/>
    </source>
</evidence>
<dbReference type="OrthoDB" id="2190159at2759"/>
<keyword evidence="9" id="KW-1185">Reference proteome</keyword>
<reference evidence="8 9" key="1">
    <citation type="submission" date="2011-02" db="EMBL/GenBank/DDBJ databases">
        <title>The Genome Sequence of Mortierella verticillata NRRL 6337.</title>
        <authorList>
            <consortium name="The Broad Institute Genome Sequencing Platform"/>
            <person name="Russ C."/>
            <person name="Cuomo C."/>
            <person name="Burger G."/>
            <person name="Gray M.W."/>
            <person name="Holland P.W.H."/>
            <person name="King N."/>
            <person name="Lang F.B.F."/>
            <person name="Roger A.J."/>
            <person name="Ruiz-Trillo I."/>
            <person name="Young S.K."/>
            <person name="Zeng Q."/>
            <person name="Gargeya S."/>
            <person name="Alvarado L."/>
            <person name="Berlin A."/>
            <person name="Chapman S.B."/>
            <person name="Chen Z."/>
            <person name="Freedman E."/>
            <person name="Gellesch M."/>
            <person name="Goldberg J."/>
            <person name="Griggs A."/>
            <person name="Gujja S."/>
            <person name="Heilman E."/>
            <person name="Heiman D."/>
            <person name="Howarth C."/>
            <person name="Mehta T."/>
            <person name="Neiman D."/>
            <person name="Pearson M."/>
            <person name="Roberts A."/>
            <person name="Saif S."/>
            <person name="Shea T."/>
            <person name="Shenoy N."/>
            <person name="Sisk P."/>
            <person name="Stolte C."/>
            <person name="Sykes S."/>
            <person name="White J."/>
            <person name="Yandava C."/>
            <person name="Haas B."/>
            <person name="Nusbaum C."/>
            <person name="Birren B."/>
        </authorList>
    </citation>
    <scope>NUCLEOTIDE SEQUENCE [LARGE SCALE GENOMIC DNA]</scope>
    <source>
        <strain evidence="8 9">NRRL 6337</strain>
    </source>
</reference>
<evidence type="ECO:0000256" key="2">
    <source>
        <dbReference type="ARBA" id="ARBA00007732"/>
    </source>
</evidence>
<comment type="subunit">
    <text evidence="3">Interacts with ERF2.</text>
</comment>
<dbReference type="AlphaFoldDB" id="A0A086TM17"/>
<comment type="similarity">
    <text evidence="2">Belongs to the ERF4 family.</text>
</comment>
<dbReference type="GO" id="GO:0005789">
    <property type="term" value="C:endoplasmic reticulum membrane"/>
    <property type="evidence" value="ECO:0007669"/>
    <property type="project" value="UniProtKB-SubCell"/>
</dbReference>
<dbReference type="Proteomes" id="UP000243308">
    <property type="component" value="Unassembled WGS sequence"/>
</dbReference>
<organism evidence="8 9">
    <name type="scientific">Podila verticillata NRRL 6337</name>
    <dbReference type="NCBI Taxonomy" id="1069443"/>
    <lineage>
        <taxon>Eukaryota</taxon>
        <taxon>Fungi</taxon>
        <taxon>Fungi incertae sedis</taxon>
        <taxon>Mucoromycota</taxon>
        <taxon>Mortierellomycotina</taxon>
        <taxon>Mortierellomycetes</taxon>
        <taxon>Mortierellales</taxon>
        <taxon>Mortierellaceae</taxon>
        <taxon>Podila</taxon>
    </lineage>
</organism>
<comment type="subcellular location">
    <subcellularLocation>
        <location evidence="1">Endoplasmic reticulum membrane</location>
        <topology evidence="1">Peripheral membrane protein</topology>
    </subcellularLocation>
</comment>
<proteinExistence type="inferred from homology"/>
<evidence type="ECO:0000256" key="6">
    <source>
        <dbReference type="ARBA" id="ARBA00023136"/>
    </source>
</evidence>
<dbReference type="PANTHER" id="PTHR13254">
    <property type="entry name" value="GOLGI AUTOANTIGEN, GOLGIN SUBFAMILY A, 7"/>
    <property type="match status" value="1"/>
</dbReference>
<dbReference type="Pfam" id="PF10256">
    <property type="entry name" value="Erf4"/>
    <property type="match status" value="1"/>
</dbReference>
<dbReference type="InterPro" id="IPR051371">
    <property type="entry name" value="Ras_palmitoyltransferase"/>
</dbReference>
<protein>
    <recommendedName>
        <fullName evidence="4">Ras modification protein ERF4</fullName>
    </recommendedName>
</protein>
<keyword evidence="6" id="KW-0472">Membrane</keyword>
<sequence>MILIQYHSHPSPTAISPHLHLQHSVNNHYHKPRQPNRLPYLQSSPPLLPTLKPTTQTPRPLCIQPSTGGAGYLFEQPSGVPRCIVRIDRDHDAGDEATRFEVELFPVEFVERVTRAEFKATVNGINEYMRVAEESILNCLDTLLDCLTAYTAKHCCGTHYQRALRKMETFIHHENERVYHPARIHLRDPQKVGMIYLEFEVF</sequence>
<evidence type="ECO:0000256" key="1">
    <source>
        <dbReference type="ARBA" id="ARBA00004406"/>
    </source>
</evidence>
<accession>A0A086TM17</accession>
<dbReference type="GO" id="GO:0006612">
    <property type="term" value="P:protein targeting to membrane"/>
    <property type="evidence" value="ECO:0007669"/>
    <property type="project" value="TreeGrafter"/>
</dbReference>
<feature type="domain" description="Golgin subfamily A member 7/ERF4" evidence="7">
    <location>
        <begin position="84"/>
        <end position="198"/>
    </location>
</feature>
<dbReference type="PANTHER" id="PTHR13254:SF0">
    <property type="entry name" value="GOLGIN SUBFAMILY A MEMBER 7_ERF4 DOMAIN-CONTAINING PROTEIN"/>
    <property type="match status" value="1"/>
</dbReference>
<name>A0A086TM17_9FUNG</name>
<evidence type="ECO:0000313" key="9">
    <source>
        <dbReference type="Proteomes" id="UP000243308"/>
    </source>
</evidence>
<gene>
    <name evidence="8" type="ORF">MVEG_11032</name>
</gene>
<dbReference type="InterPro" id="IPR019383">
    <property type="entry name" value="Golgin_A_7/ERF4"/>
</dbReference>
<evidence type="ECO:0000256" key="4">
    <source>
        <dbReference type="ARBA" id="ARBA00018463"/>
    </source>
</evidence>
<keyword evidence="5" id="KW-0256">Endoplasmic reticulum</keyword>